<name>A0ABP1RDY6_9HEXA</name>
<comment type="caution">
    <text evidence="2">The sequence shown here is derived from an EMBL/GenBank/DDBJ whole genome shotgun (WGS) entry which is preliminary data.</text>
</comment>
<organism evidence="2 3">
    <name type="scientific">Orchesella dallaii</name>
    <dbReference type="NCBI Taxonomy" id="48710"/>
    <lineage>
        <taxon>Eukaryota</taxon>
        <taxon>Metazoa</taxon>
        <taxon>Ecdysozoa</taxon>
        <taxon>Arthropoda</taxon>
        <taxon>Hexapoda</taxon>
        <taxon>Collembola</taxon>
        <taxon>Entomobryomorpha</taxon>
        <taxon>Entomobryoidea</taxon>
        <taxon>Orchesellidae</taxon>
        <taxon>Orchesellinae</taxon>
        <taxon>Orchesella</taxon>
    </lineage>
</organism>
<dbReference type="EMBL" id="CAXLJM020000068">
    <property type="protein sequence ID" value="CAL8123949.1"/>
    <property type="molecule type" value="Genomic_DNA"/>
</dbReference>
<feature type="compositionally biased region" description="Low complexity" evidence="1">
    <location>
        <begin position="68"/>
        <end position="80"/>
    </location>
</feature>
<protein>
    <submittedName>
        <fullName evidence="2">Uncharacterized protein</fullName>
    </submittedName>
</protein>
<feature type="compositionally biased region" description="Acidic residues" evidence="1">
    <location>
        <begin position="924"/>
        <end position="934"/>
    </location>
</feature>
<feature type="compositionally biased region" description="Basic and acidic residues" evidence="1">
    <location>
        <begin position="216"/>
        <end position="226"/>
    </location>
</feature>
<evidence type="ECO:0000256" key="1">
    <source>
        <dbReference type="SAM" id="MobiDB-lite"/>
    </source>
</evidence>
<feature type="compositionally biased region" description="Acidic residues" evidence="1">
    <location>
        <begin position="1085"/>
        <end position="1098"/>
    </location>
</feature>
<feature type="compositionally biased region" description="Basic and acidic residues" evidence="1">
    <location>
        <begin position="911"/>
        <end position="922"/>
    </location>
</feature>
<feature type="compositionally biased region" description="Basic and acidic residues" evidence="1">
    <location>
        <begin position="521"/>
        <end position="533"/>
    </location>
</feature>
<keyword evidence="3" id="KW-1185">Reference proteome</keyword>
<dbReference type="Proteomes" id="UP001642540">
    <property type="component" value="Unassembled WGS sequence"/>
</dbReference>
<evidence type="ECO:0000313" key="3">
    <source>
        <dbReference type="Proteomes" id="UP001642540"/>
    </source>
</evidence>
<feature type="compositionally biased region" description="Acidic residues" evidence="1">
    <location>
        <begin position="1028"/>
        <end position="1043"/>
    </location>
</feature>
<accession>A0ABP1RDY6</accession>
<feature type="region of interest" description="Disordered" evidence="1">
    <location>
        <begin position="519"/>
        <end position="539"/>
    </location>
</feature>
<feature type="region of interest" description="Disordered" evidence="1">
    <location>
        <begin position="1"/>
        <end position="38"/>
    </location>
</feature>
<sequence>MAARRARRSSILKSRNSVGPGGDGGSEEIYSSEGTDGGANTTRNLAALLRKRVSFSQTNQVKEFEKTSSFASDGSNSGSGTAIDMNQTVVDADMDMSLYVYENEEEIENVHTPSAGLRDYTRVDHHEMSVVEGANGDINVASVGGNRSRQGRSKDQTLCFPNDMSVTISNDKLHDSALAKSENSRYKMNHTTMFSAEMSIVQSPDEDNGNIIAAGDKSKGGRRKDQTLCFPNDKQPDPALEKSGNSRKKMNHTTMYPADMSIVQSPNEATGNAIAAGDKLMGGRKKDQTLCFPNDMSLIISNDKQHDPPQVKSGNSRHKMNHTTMFSAEMSIVQSPDEDNGNAIASGGESIQDGRKDKTLCIPTDMSVLISNDRQHDPAREKSGNSRKKMNHTTMYPADMSIVQSPNEDNVNSIAGGGKSNQGRRKDQTLYFPTNFSVGTSRHPNIPNDIDGPAHSRGKSGTARHKMNRTKVFPAEMSIFESPTENHGNAIVGGGKSIQTQRKDQTLCFPTVMSDMSLIDPNDKQLDPAREKSGNASRKMNRTKVFSAEMSIFESPTEDNGNALVGGEKSILTQRKDQTLCFQTDMSVINPNDIEHDPVGEMTSRDTRQKMNHTAMYPADMSIFNSANGDNGSPSVGGKKPRQGRIKEQTLYFSNDMSVFVPNDDVGIVGEKYENSRQKIGHTAVYSESPNTDNGNVGGGKSIQGQSRDQICSPIDMSVFTPNLNNIGREKGGNTGQPHEDIVEKPTAMTTAGPVPRPVFRFEKPDPKSYRNPFGANKNRRKIKLNSNSNQDMSTGKLSFGVFANPKTPKRNVLQFPAKIALTKTTMEKALTVNEHVQTSPALMMNLPKAMCNVSINCTIANHTDEESTTSFGAAEKMCENAIKDCENSVVEHENGVVAHGNDVDDQGNDLEDKADGHHVNDIDNLENDLDDHEDDPKSENNDQHQQQLDSEYEEDDVAAAMETCRSTASRKELDQFPEEDWDLEKPECLALSTIENKFHGTIQPDQLLDIQNLTICDATGVIIDNGQDEDELNSEMDEESELDEKKEDESEIKDAEPIEFVKKADNVEVLKNTKQNCVMQSGGIEDDESSDVSEVEVEPLLNQTKAKGASGPEPKKKTRQKQNNSIVSDISSKIKTFIQKNSDDPWDKYTFISSIEIDLAKLPEEQWNWISSKHNDFFEHQIIEAILRLRRIYLDCLGSRIHRLAIGSKFGLSSK</sequence>
<proteinExistence type="predicted"/>
<feature type="region of interest" description="Disordered" evidence="1">
    <location>
        <begin position="436"/>
        <end position="465"/>
    </location>
</feature>
<reference evidence="2 3" key="1">
    <citation type="submission" date="2024-08" db="EMBL/GenBank/DDBJ databases">
        <authorList>
            <person name="Cucini C."/>
            <person name="Frati F."/>
        </authorList>
    </citation>
    <scope>NUCLEOTIDE SEQUENCE [LARGE SCALE GENOMIC DNA]</scope>
</reference>
<evidence type="ECO:0000313" key="2">
    <source>
        <dbReference type="EMBL" id="CAL8123949.1"/>
    </source>
</evidence>
<feature type="region of interest" description="Disordered" evidence="1">
    <location>
        <begin position="1028"/>
        <end position="1055"/>
    </location>
</feature>
<feature type="compositionally biased region" description="Basic and acidic residues" evidence="1">
    <location>
        <begin position="1044"/>
        <end position="1055"/>
    </location>
</feature>
<feature type="region of interest" description="Disordered" evidence="1">
    <location>
        <begin position="1081"/>
        <end position="1126"/>
    </location>
</feature>
<feature type="region of interest" description="Disordered" evidence="1">
    <location>
        <begin position="899"/>
        <end position="959"/>
    </location>
</feature>
<feature type="region of interest" description="Disordered" evidence="1">
    <location>
        <begin position="213"/>
        <end position="248"/>
    </location>
</feature>
<feature type="compositionally biased region" description="Basic residues" evidence="1">
    <location>
        <begin position="456"/>
        <end position="465"/>
    </location>
</feature>
<gene>
    <name evidence="2" type="ORF">ODALV1_LOCUS20391</name>
</gene>
<feature type="compositionally biased region" description="Basic residues" evidence="1">
    <location>
        <begin position="1"/>
        <end position="10"/>
    </location>
</feature>
<feature type="region of interest" description="Disordered" evidence="1">
    <location>
        <begin position="63"/>
        <end position="83"/>
    </location>
</feature>